<accession>A0A9K3EHX8</accession>
<sequence length="143" mass="15414">MSNLYSHLNPGGMVLPQALTNKLSETGTLRLIPRTLALMAVQRQAATSKSTKPSSNAQHLLDSGVPTTTLTKPRTSAQTPSFSVSLGQKGYAGRPFVGVQCGHALENVKVEMRKKMKILATEGVAMVRQIKTKNVARVSSRVR</sequence>
<dbReference type="AlphaFoldDB" id="A0A9K3EHX8"/>
<feature type="region of interest" description="Disordered" evidence="1">
    <location>
        <begin position="47"/>
        <end position="82"/>
    </location>
</feature>
<evidence type="ECO:0000256" key="1">
    <source>
        <dbReference type="SAM" id="MobiDB-lite"/>
    </source>
</evidence>
<name>A0A9K3EHX8_HELAN</name>
<evidence type="ECO:0000313" key="3">
    <source>
        <dbReference type="Proteomes" id="UP000215914"/>
    </source>
</evidence>
<gene>
    <name evidence="2" type="ORF">HanXRQr2_Chr13g0588401</name>
</gene>
<dbReference type="Proteomes" id="UP000215914">
    <property type="component" value="Unassembled WGS sequence"/>
</dbReference>
<reference evidence="2" key="1">
    <citation type="journal article" date="2017" name="Nature">
        <title>The sunflower genome provides insights into oil metabolism, flowering and Asterid evolution.</title>
        <authorList>
            <person name="Badouin H."/>
            <person name="Gouzy J."/>
            <person name="Grassa C.J."/>
            <person name="Murat F."/>
            <person name="Staton S.E."/>
            <person name="Cottret L."/>
            <person name="Lelandais-Briere C."/>
            <person name="Owens G.L."/>
            <person name="Carrere S."/>
            <person name="Mayjonade B."/>
            <person name="Legrand L."/>
            <person name="Gill N."/>
            <person name="Kane N.C."/>
            <person name="Bowers J.E."/>
            <person name="Hubner S."/>
            <person name="Bellec A."/>
            <person name="Berard A."/>
            <person name="Berges H."/>
            <person name="Blanchet N."/>
            <person name="Boniface M.C."/>
            <person name="Brunel D."/>
            <person name="Catrice O."/>
            <person name="Chaidir N."/>
            <person name="Claudel C."/>
            <person name="Donnadieu C."/>
            <person name="Faraut T."/>
            <person name="Fievet G."/>
            <person name="Helmstetter N."/>
            <person name="King M."/>
            <person name="Knapp S.J."/>
            <person name="Lai Z."/>
            <person name="Le Paslier M.C."/>
            <person name="Lippi Y."/>
            <person name="Lorenzon L."/>
            <person name="Mandel J.R."/>
            <person name="Marage G."/>
            <person name="Marchand G."/>
            <person name="Marquand E."/>
            <person name="Bret-Mestries E."/>
            <person name="Morien E."/>
            <person name="Nambeesan S."/>
            <person name="Nguyen T."/>
            <person name="Pegot-Espagnet P."/>
            <person name="Pouilly N."/>
            <person name="Raftis F."/>
            <person name="Sallet E."/>
            <person name="Schiex T."/>
            <person name="Thomas J."/>
            <person name="Vandecasteele C."/>
            <person name="Vares D."/>
            <person name="Vear F."/>
            <person name="Vautrin S."/>
            <person name="Crespi M."/>
            <person name="Mangin B."/>
            <person name="Burke J.M."/>
            <person name="Salse J."/>
            <person name="Munos S."/>
            <person name="Vincourt P."/>
            <person name="Rieseberg L.H."/>
            <person name="Langlade N.B."/>
        </authorList>
    </citation>
    <scope>NUCLEOTIDE SEQUENCE</scope>
    <source>
        <tissue evidence="2">Leaves</tissue>
    </source>
</reference>
<feature type="compositionally biased region" description="Polar residues" evidence="1">
    <location>
        <begin position="65"/>
        <end position="82"/>
    </location>
</feature>
<reference evidence="2" key="2">
    <citation type="submission" date="2020-06" db="EMBL/GenBank/DDBJ databases">
        <title>Helianthus annuus Genome sequencing and assembly Release 2.</title>
        <authorList>
            <person name="Gouzy J."/>
            <person name="Langlade N."/>
            <person name="Munos S."/>
        </authorList>
    </citation>
    <scope>NUCLEOTIDE SEQUENCE</scope>
    <source>
        <tissue evidence="2">Leaves</tissue>
    </source>
</reference>
<proteinExistence type="predicted"/>
<keyword evidence="3" id="KW-1185">Reference proteome</keyword>
<comment type="caution">
    <text evidence="2">The sequence shown here is derived from an EMBL/GenBank/DDBJ whole genome shotgun (WGS) entry which is preliminary data.</text>
</comment>
<evidence type="ECO:0000313" key="2">
    <source>
        <dbReference type="EMBL" id="KAF5773420.1"/>
    </source>
</evidence>
<organism evidence="2 3">
    <name type="scientific">Helianthus annuus</name>
    <name type="common">Common sunflower</name>
    <dbReference type="NCBI Taxonomy" id="4232"/>
    <lineage>
        <taxon>Eukaryota</taxon>
        <taxon>Viridiplantae</taxon>
        <taxon>Streptophyta</taxon>
        <taxon>Embryophyta</taxon>
        <taxon>Tracheophyta</taxon>
        <taxon>Spermatophyta</taxon>
        <taxon>Magnoliopsida</taxon>
        <taxon>eudicotyledons</taxon>
        <taxon>Gunneridae</taxon>
        <taxon>Pentapetalae</taxon>
        <taxon>asterids</taxon>
        <taxon>campanulids</taxon>
        <taxon>Asterales</taxon>
        <taxon>Asteraceae</taxon>
        <taxon>Asteroideae</taxon>
        <taxon>Heliantheae alliance</taxon>
        <taxon>Heliantheae</taxon>
        <taxon>Helianthus</taxon>
    </lineage>
</organism>
<dbReference type="Gramene" id="mRNA:HanXRQr2_Chr13g0588401">
    <property type="protein sequence ID" value="CDS:HanXRQr2_Chr13g0588401.1"/>
    <property type="gene ID" value="HanXRQr2_Chr13g0588401"/>
</dbReference>
<dbReference type="EMBL" id="MNCJ02000328">
    <property type="protein sequence ID" value="KAF5773420.1"/>
    <property type="molecule type" value="Genomic_DNA"/>
</dbReference>
<feature type="compositionally biased region" description="Polar residues" evidence="1">
    <location>
        <begin position="47"/>
        <end position="58"/>
    </location>
</feature>
<protein>
    <submittedName>
        <fullName evidence="2">Uncharacterized protein</fullName>
    </submittedName>
</protein>